<dbReference type="RefSeq" id="WP_344077106.1">
    <property type="nucleotide sequence ID" value="NZ_BAAACA010000035.1"/>
</dbReference>
<dbReference type="InterPro" id="IPR023214">
    <property type="entry name" value="HAD_sf"/>
</dbReference>
<dbReference type="SUPFAM" id="SSF56784">
    <property type="entry name" value="HAD-like"/>
    <property type="match status" value="1"/>
</dbReference>
<dbReference type="Proteomes" id="UP001500668">
    <property type="component" value="Unassembled WGS sequence"/>
</dbReference>
<comment type="caution">
    <text evidence="1">The sequence shown here is derived from an EMBL/GenBank/DDBJ whole genome shotgun (WGS) entry which is preliminary data.</text>
</comment>
<gene>
    <name evidence="1" type="ORF">GCM10010394_49820</name>
</gene>
<name>A0ABN1GLD8_9ACTN</name>
<dbReference type="Pfam" id="PF00702">
    <property type="entry name" value="Hydrolase"/>
    <property type="match status" value="1"/>
</dbReference>
<dbReference type="InterPro" id="IPR036412">
    <property type="entry name" value="HAD-like_sf"/>
</dbReference>
<dbReference type="EMBL" id="BAAACA010000035">
    <property type="protein sequence ID" value="GAA0613907.1"/>
    <property type="molecule type" value="Genomic_DNA"/>
</dbReference>
<dbReference type="InterPro" id="IPR050155">
    <property type="entry name" value="HAD-like_hydrolase_sf"/>
</dbReference>
<evidence type="ECO:0000313" key="1">
    <source>
        <dbReference type="EMBL" id="GAA0613907.1"/>
    </source>
</evidence>
<accession>A0ABN1GLD8</accession>
<dbReference type="PANTHER" id="PTHR43434:SF1">
    <property type="entry name" value="PHOSPHOGLYCOLATE PHOSPHATASE"/>
    <property type="match status" value="1"/>
</dbReference>
<reference evidence="1 2" key="1">
    <citation type="journal article" date="2019" name="Int. J. Syst. Evol. Microbiol.">
        <title>The Global Catalogue of Microorganisms (GCM) 10K type strain sequencing project: providing services to taxonomists for standard genome sequencing and annotation.</title>
        <authorList>
            <consortium name="The Broad Institute Genomics Platform"/>
            <consortium name="The Broad Institute Genome Sequencing Center for Infectious Disease"/>
            <person name="Wu L."/>
            <person name="Ma J."/>
        </authorList>
    </citation>
    <scope>NUCLEOTIDE SEQUENCE [LARGE SCALE GENOMIC DNA]</scope>
    <source>
        <strain evidence="1 2">JCM 5067</strain>
    </source>
</reference>
<sequence>MESELLHEAVAATRGMLFDFDGPLCEVFSGLPASEVVRALADVMQRFHVDLSEKMREMDFMDALRVAPQAGEDALIAVEATLVAAEMEAVSLAGDPTPGAVSALKAAAASGRRVAIVSNNSAECVREFLARHELASLVDEVVGRPSHQPHRMKPSPYSLYLAADLLGVDPRSCALVGDSVSDVEAAIAAAARSIGYANRPGKALALAEAGAGAVIEDMATLADALTRAPVS</sequence>
<protein>
    <submittedName>
        <fullName evidence="1">HAD family hydrolase</fullName>
    </submittedName>
</protein>
<keyword evidence="2" id="KW-1185">Reference proteome</keyword>
<evidence type="ECO:0000313" key="2">
    <source>
        <dbReference type="Proteomes" id="UP001500668"/>
    </source>
</evidence>
<dbReference type="GO" id="GO:0016787">
    <property type="term" value="F:hydrolase activity"/>
    <property type="evidence" value="ECO:0007669"/>
    <property type="project" value="UniProtKB-KW"/>
</dbReference>
<dbReference type="Gene3D" id="3.40.50.1000">
    <property type="entry name" value="HAD superfamily/HAD-like"/>
    <property type="match status" value="1"/>
</dbReference>
<dbReference type="CDD" id="cd01427">
    <property type="entry name" value="HAD_like"/>
    <property type="match status" value="1"/>
</dbReference>
<keyword evidence="1" id="KW-0378">Hydrolase</keyword>
<proteinExistence type="predicted"/>
<organism evidence="1 2">
    <name type="scientific">Streptomyces crystallinus</name>
    <dbReference type="NCBI Taxonomy" id="68191"/>
    <lineage>
        <taxon>Bacteria</taxon>
        <taxon>Bacillati</taxon>
        <taxon>Actinomycetota</taxon>
        <taxon>Actinomycetes</taxon>
        <taxon>Kitasatosporales</taxon>
        <taxon>Streptomycetaceae</taxon>
        <taxon>Streptomyces</taxon>
    </lineage>
</organism>
<dbReference type="PANTHER" id="PTHR43434">
    <property type="entry name" value="PHOSPHOGLYCOLATE PHOSPHATASE"/>
    <property type="match status" value="1"/>
</dbReference>